<gene>
    <name evidence="1" type="ORF">DPMN_041398</name>
</gene>
<name>A0A9D4CWU6_DREPO</name>
<evidence type="ECO:0000313" key="2">
    <source>
        <dbReference type="Proteomes" id="UP000828390"/>
    </source>
</evidence>
<protein>
    <submittedName>
        <fullName evidence="1">Uncharacterized protein</fullName>
    </submittedName>
</protein>
<keyword evidence="2" id="KW-1185">Reference proteome</keyword>
<reference evidence="1" key="1">
    <citation type="journal article" date="2019" name="bioRxiv">
        <title>The Genome of the Zebra Mussel, Dreissena polymorpha: A Resource for Invasive Species Research.</title>
        <authorList>
            <person name="McCartney M.A."/>
            <person name="Auch B."/>
            <person name="Kono T."/>
            <person name="Mallez S."/>
            <person name="Zhang Y."/>
            <person name="Obille A."/>
            <person name="Becker A."/>
            <person name="Abrahante J.E."/>
            <person name="Garbe J."/>
            <person name="Badalamenti J.P."/>
            <person name="Herman A."/>
            <person name="Mangelson H."/>
            <person name="Liachko I."/>
            <person name="Sullivan S."/>
            <person name="Sone E.D."/>
            <person name="Koren S."/>
            <person name="Silverstein K.A.T."/>
            <person name="Beckman K.B."/>
            <person name="Gohl D.M."/>
        </authorList>
    </citation>
    <scope>NUCLEOTIDE SEQUENCE</scope>
    <source>
        <strain evidence="1">Duluth1</strain>
        <tissue evidence="1">Whole animal</tissue>
    </source>
</reference>
<evidence type="ECO:0000313" key="1">
    <source>
        <dbReference type="EMBL" id="KAH3734938.1"/>
    </source>
</evidence>
<reference evidence="1" key="2">
    <citation type="submission" date="2020-11" db="EMBL/GenBank/DDBJ databases">
        <authorList>
            <person name="McCartney M.A."/>
            <person name="Auch B."/>
            <person name="Kono T."/>
            <person name="Mallez S."/>
            <person name="Becker A."/>
            <person name="Gohl D.M."/>
            <person name="Silverstein K.A.T."/>
            <person name="Koren S."/>
            <person name="Bechman K.B."/>
            <person name="Herman A."/>
            <person name="Abrahante J.E."/>
            <person name="Garbe J."/>
        </authorList>
    </citation>
    <scope>NUCLEOTIDE SEQUENCE</scope>
    <source>
        <strain evidence="1">Duluth1</strain>
        <tissue evidence="1">Whole animal</tissue>
    </source>
</reference>
<comment type="caution">
    <text evidence="1">The sequence shown here is derived from an EMBL/GenBank/DDBJ whole genome shotgun (WGS) entry which is preliminary data.</text>
</comment>
<organism evidence="1 2">
    <name type="scientific">Dreissena polymorpha</name>
    <name type="common">Zebra mussel</name>
    <name type="synonym">Mytilus polymorpha</name>
    <dbReference type="NCBI Taxonomy" id="45954"/>
    <lineage>
        <taxon>Eukaryota</taxon>
        <taxon>Metazoa</taxon>
        <taxon>Spiralia</taxon>
        <taxon>Lophotrochozoa</taxon>
        <taxon>Mollusca</taxon>
        <taxon>Bivalvia</taxon>
        <taxon>Autobranchia</taxon>
        <taxon>Heteroconchia</taxon>
        <taxon>Euheterodonta</taxon>
        <taxon>Imparidentia</taxon>
        <taxon>Neoheterodontei</taxon>
        <taxon>Myida</taxon>
        <taxon>Dreissenoidea</taxon>
        <taxon>Dreissenidae</taxon>
        <taxon>Dreissena</taxon>
    </lineage>
</organism>
<proteinExistence type="predicted"/>
<dbReference type="AlphaFoldDB" id="A0A9D4CWU6"/>
<accession>A0A9D4CWU6</accession>
<dbReference type="EMBL" id="JAIWYP010000011">
    <property type="protein sequence ID" value="KAH3734938.1"/>
    <property type="molecule type" value="Genomic_DNA"/>
</dbReference>
<dbReference type="Proteomes" id="UP000828390">
    <property type="component" value="Unassembled WGS sequence"/>
</dbReference>
<sequence length="113" mass="12785">MCSGVLGDCLAQSGILCLMPRRSWHHHRLSGSVLQVCHRSWRLAQSHTVLEFPAGASPVLKTFWHRRILSGCLLQVPKWSLHRRRLSWSLLQVPSWSGRPSETAADCLGLSYK</sequence>